<sequence length="173" mass="18822">MAGAAATTLCCFLAMLMLLATTPATAGPSECELKGNRLCVAKAEVGEERLQAALDYACGHVSNCSAIQPGAPCWNPNTRLAHASYAFNDYFQRQGRSPFACDFDGVAQIVHPDPKPAEKKCKHKPVHFNSPVCGKRSCKEDCIKKNPDMIIDSAYCTRKHGLRYCNCVVCYKG</sequence>
<comment type="subcellular location">
    <subcellularLocation>
        <location evidence="1">Cell membrane</location>
        <topology evidence="1">Lipid-anchor</topology>
        <topology evidence="1">GPI-anchor</topology>
    </subcellularLocation>
</comment>
<gene>
    <name evidence="11" type="primary">LOC112271985</name>
    <name evidence="10" type="ORF">BRADI_3g15940v3</name>
</gene>
<evidence type="ECO:0000313" key="11">
    <source>
        <dbReference type="EnsemblPlants" id="PNT66703"/>
    </source>
</evidence>
<dbReference type="AlphaFoldDB" id="A0A2K2CXF0"/>
<dbReference type="PANTHER" id="PTHR31044:SF52">
    <property type="entry name" value="OS01G0631500 PROTEIN"/>
    <property type="match status" value="1"/>
</dbReference>
<evidence type="ECO:0000256" key="3">
    <source>
        <dbReference type="ARBA" id="ARBA00022622"/>
    </source>
</evidence>
<dbReference type="EnsemblPlants" id="PNT66703">
    <property type="protein sequence ID" value="PNT66703"/>
    <property type="gene ID" value="BRADI_3g15940v3"/>
</dbReference>
<keyword evidence="3" id="KW-0336">GPI-anchor</keyword>
<evidence type="ECO:0000256" key="7">
    <source>
        <dbReference type="ARBA" id="ARBA00023180"/>
    </source>
</evidence>
<dbReference type="EMBL" id="CM000882">
    <property type="protein sequence ID" value="PNT66704.1"/>
    <property type="molecule type" value="Genomic_DNA"/>
</dbReference>
<keyword evidence="2" id="KW-1003">Cell membrane</keyword>
<dbReference type="SMART" id="SM00768">
    <property type="entry name" value="X8"/>
    <property type="match status" value="1"/>
</dbReference>
<feature type="domain" description="X8" evidence="9">
    <location>
        <begin position="37"/>
        <end position="123"/>
    </location>
</feature>
<name>A0A2K2CXF0_BRADI</name>
<dbReference type="Gramene" id="PNT66704">
    <property type="protein sequence ID" value="PNT66704"/>
    <property type="gene ID" value="BRADI_3g15940v3"/>
</dbReference>
<evidence type="ECO:0000256" key="6">
    <source>
        <dbReference type="ARBA" id="ARBA00023157"/>
    </source>
</evidence>
<evidence type="ECO:0000313" key="10">
    <source>
        <dbReference type="EMBL" id="PNT66704.1"/>
    </source>
</evidence>
<proteinExistence type="predicted"/>
<organism evidence="10">
    <name type="scientific">Brachypodium distachyon</name>
    <name type="common">Purple false brome</name>
    <name type="synonym">Trachynia distachya</name>
    <dbReference type="NCBI Taxonomy" id="15368"/>
    <lineage>
        <taxon>Eukaryota</taxon>
        <taxon>Viridiplantae</taxon>
        <taxon>Streptophyta</taxon>
        <taxon>Embryophyta</taxon>
        <taxon>Tracheophyta</taxon>
        <taxon>Spermatophyta</taxon>
        <taxon>Magnoliopsida</taxon>
        <taxon>Liliopsida</taxon>
        <taxon>Poales</taxon>
        <taxon>Poaceae</taxon>
        <taxon>BOP clade</taxon>
        <taxon>Pooideae</taxon>
        <taxon>Stipodae</taxon>
        <taxon>Brachypodieae</taxon>
        <taxon>Brachypodium</taxon>
    </lineage>
</organism>
<evidence type="ECO:0000256" key="2">
    <source>
        <dbReference type="ARBA" id="ARBA00022475"/>
    </source>
</evidence>
<evidence type="ECO:0000313" key="12">
    <source>
        <dbReference type="Proteomes" id="UP000008810"/>
    </source>
</evidence>
<dbReference type="FunFam" id="1.20.58.1040:FF:000001">
    <property type="entry name" value="Glucan endo-1,3-beta-glucosidase 4"/>
    <property type="match status" value="1"/>
</dbReference>
<dbReference type="Proteomes" id="UP000008810">
    <property type="component" value="Chromosome 3"/>
</dbReference>
<dbReference type="EMBL" id="CM000882">
    <property type="protein sequence ID" value="PNT66703.1"/>
    <property type="molecule type" value="Genomic_DNA"/>
</dbReference>
<reference evidence="10 11" key="1">
    <citation type="journal article" date="2010" name="Nature">
        <title>Genome sequencing and analysis of the model grass Brachypodium distachyon.</title>
        <authorList>
            <consortium name="International Brachypodium Initiative"/>
        </authorList>
    </citation>
    <scope>NUCLEOTIDE SEQUENCE [LARGE SCALE GENOMIC DNA]</scope>
    <source>
        <strain evidence="10">Bd21</strain>
        <strain evidence="11">cv. Bd21</strain>
    </source>
</reference>
<feature type="chain" id="PRO_5014294247" description="X8 domain-containing protein" evidence="8">
    <location>
        <begin position="27"/>
        <end position="173"/>
    </location>
</feature>
<keyword evidence="6" id="KW-1015">Disulfide bond</keyword>
<accession>A0A2K2CXF0</accession>
<keyword evidence="7" id="KW-0325">Glycoprotein</keyword>
<dbReference type="InterPro" id="IPR044788">
    <property type="entry name" value="X8_dom_prot"/>
</dbReference>
<dbReference type="PANTHER" id="PTHR31044">
    <property type="entry name" value="BETA-1,3 GLUCANASE"/>
    <property type="match status" value="1"/>
</dbReference>
<dbReference type="GO" id="GO:0009506">
    <property type="term" value="C:plasmodesma"/>
    <property type="evidence" value="ECO:0007669"/>
    <property type="project" value="UniProtKB-ARBA"/>
</dbReference>
<dbReference type="GO" id="GO:0005886">
    <property type="term" value="C:plasma membrane"/>
    <property type="evidence" value="ECO:0007669"/>
    <property type="project" value="UniProtKB-SubCell"/>
</dbReference>
<dbReference type="InterPro" id="IPR012946">
    <property type="entry name" value="X8"/>
</dbReference>
<evidence type="ECO:0000256" key="5">
    <source>
        <dbReference type="ARBA" id="ARBA00023136"/>
    </source>
</evidence>
<keyword evidence="4 8" id="KW-0732">Signal</keyword>
<dbReference type="STRING" id="15368.A0A2K2CXF0"/>
<dbReference type="RefSeq" id="XP_024318085.1">
    <property type="nucleotide sequence ID" value="XM_024462317.1"/>
</dbReference>
<reference evidence="10" key="2">
    <citation type="submission" date="2017-06" db="EMBL/GenBank/DDBJ databases">
        <title>WGS assembly of Brachypodium distachyon.</title>
        <authorList>
            <consortium name="The International Brachypodium Initiative"/>
            <person name="Lucas S."/>
            <person name="Harmon-Smith M."/>
            <person name="Lail K."/>
            <person name="Tice H."/>
            <person name="Grimwood J."/>
            <person name="Bruce D."/>
            <person name="Barry K."/>
            <person name="Shu S."/>
            <person name="Lindquist E."/>
            <person name="Wang M."/>
            <person name="Pitluck S."/>
            <person name="Vogel J.P."/>
            <person name="Garvin D.F."/>
            <person name="Mockler T.C."/>
            <person name="Schmutz J."/>
            <person name="Rokhsar D."/>
            <person name="Bevan M.W."/>
        </authorList>
    </citation>
    <scope>NUCLEOTIDE SEQUENCE</scope>
    <source>
        <strain evidence="10">Bd21</strain>
    </source>
</reference>
<dbReference type="Gramene" id="PNT66703">
    <property type="protein sequence ID" value="PNT66703"/>
    <property type="gene ID" value="BRADI_3g15940v3"/>
</dbReference>
<dbReference type="OrthoDB" id="417697at2759"/>
<keyword evidence="3" id="KW-0449">Lipoprotein</keyword>
<dbReference type="Pfam" id="PF07983">
    <property type="entry name" value="X8"/>
    <property type="match status" value="1"/>
</dbReference>
<evidence type="ECO:0000256" key="8">
    <source>
        <dbReference type="SAM" id="SignalP"/>
    </source>
</evidence>
<dbReference type="Gene3D" id="1.20.58.1040">
    <property type="match status" value="1"/>
</dbReference>
<dbReference type="EnsemblPlants" id="PNT66704">
    <property type="protein sequence ID" value="PNT66704"/>
    <property type="gene ID" value="BRADI_3g15940v3"/>
</dbReference>
<dbReference type="GeneID" id="112271985"/>
<reference evidence="11" key="3">
    <citation type="submission" date="2018-08" db="UniProtKB">
        <authorList>
            <consortium name="EnsemblPlants"/>
        </authorList>
    </citation>
    <scope>IDENTIFICATION</scope>
    <source>
        <strain evidence="11">cv. Bd21</strain>
    </source>
</reference>
<dbReference type="GO" id="GO:0098552">
    <property type="term" value="C:side of membrane"/>
    <property type="evidence" value="ECO:0007669"/>
    <property type="project" value="UniProtKB-KW"/>
</dbReference>
<feature type="signal peptide" evidence="8">
    <location>
        <begin position="1"/>
        <end position="26"/>
    </location>
</feature>
<protein>
    <recommendedName>
        <fullName evidence="9">X8 domain-containing protein</fullName>
    </recommendedName>
</protein>
<evidence type="ECO:0000256" key="1">
    <source>
        <dbReference type="ARBA" id="ARBA00004609"/>
    </source>
</evidence>
<evidence type="ECO:0000256" key="4">
    <source>
        <dbReference type="ARBA" id="ARBA00022729"/>
    </source>
</evidence>
<evidence type="ECO:0000259" key="9">
    <source>
        <dbReference type="SMART" id="SM00768"/>
    </source>
</evidence>
<keyword evidence="5" id="KW-0472">Membrane</keyword>
<keyword evidence="12" id="KW-1185">Reference proteome</keyword>